<dbReference type="InterPro" id="IPR006683">
    <property type="entry name" value="Thioestr_dom"/>
</dbReference>
<dbReference type="InterPro" id="IPR029069">
    <property type="entry name" value="HotDog_dom_sf"/>
</dbReference>
<gene>
    <name evidence="3" type="ORF">METZ01_LOCUS476467</name>
</gene>
<evidence type="ECO:0000259" key="2">
    <source>
        <dbReference type="Pfam" id="PF03061"/>
    </source>
</evidence>
<dbReference type="AlphaFoldDB" id="A0A383BUW9"/>
<name>A0A383BUW9_9ZZZZ</name>
<dbReference type="InterPro" id="IPR050563">
    <property type="entry name" value="4-hydroxybenzoyl-CoA_TE"/>
</dbReference>
<dbReference type="PANTHER" id="PTHR31793">
    <property type="entry name" value="4-HYDROXYBENZOYL-COA THIOESTERASE FAMILY MEMBER"/>
    <property type="match status" value="1"/>
</dbReference>
<organism evidence="3">
    <name type="scientific">marine metagenome</name>
    <dbReference type="NCBI Taxonomy" id="408172"/>
    <lineage>
        <taxon>unclassified sequences</taxon>
        <taxon>metagenomes</taxon>
        <taxon>ecological metagenomes</taxon>
    </lineage>
</organism>
<accession>A0A383BUW9</accession>
<dbReference type="Gene3D" id="3.10.129.10">
    <property type="entry name" value="Hotdog Thioesterase"/>
    <property type="match status" value="1"/>
</dbReference>
<protein>
    <recommendedName>
        <fullName evidence="2">Thioesterase domain-containing protein</fullName>
    </recommendedName>
</protein>
<sequence>MLKAKQRIRIEWGHCDPSGLIFNPNYYIWMDSGSHQLIEASGFPTTEVLQTTAFRGCALVSSGMTFRHQGYCNDRIELTTSVEKFGNKSFTMRHEFTKNDVLLADGFEVRVWGCTDSEEPTRLIAERIPDEFRRLLSAEGIHDTTP</sequence>
<keyword evidence="1" id="KW-0378">Hydrolase</keyword>
<feature type="domain" description="Thioesterase" evidence="2">
    <location>
        <begin position="19"/>
        <end position="100"/>
    </location>
</feature>
<dbReference type="CDD" id="cd00586">
    <property type="entry name" value="4HBT"/>
    <property type="match status" value="1"/>
</dbReference>
<reference evidence="3" key="1">
    <citation type="submission" date="2018-05" db="EMBL/GenBank/DDBJ databases">
        <authorList>
            <person name="Lanie J.A."/>
            <person name="Ng W.-L."/>
            <person name="Kazmierczak K.M."/>
            <person name="Andrzejewski T.M."/>
            <person name="Davidsen T.M."/>
            <person name="Wayne K.J."/>
            <person name="Tettelin H."/>
            <person name="Glass J.I."/>
            <person name="Rusch D."/>
            <person name="Podicherti R."/>
            <person name="Tsui H.-C.T."/>
            <person name="Winkler M.E."/>
        </authorList>
    </citation>
    <scope>NUCLEOTIDE SEQUENCE</scope>
</reference>
<dbReference type="SUPFAM" id="SSF54637">
    <property type="entry name" value="Thioesterase/thiol ester dehydrase-isomerase"/>
    <property type="match status" value="1"/>
</dbReference>
<dbReference type="Pfam" id="PF03061">
    <property type="entry name" value="4HBT"/>
    <property type="match status" value="1"/>
</dbReference>
<evidence type="ECO:0000313" key="3">
    <source>
        <dbReference type="EMBL" id="SVE23613.1"/>
    </source>
</evidence>
<proteinExistence type="predicted"/>
<dbReference type="GO" id="GO:0047617">
    <property type="term" value="F:fatty acyl-CoA hydrolase activity"/>
    <property type="evidence" value="ECO:0007669"/>
    <property type="project" value="TreeGrafter"/>
</dbReference>
<dbReference type="PANTHER" id="PTHR31793:SF37">
    <property type="entry name" value="ACYL-COA THIOESTER HYDROLASE YBGC"/>
    <property type="match status" value="1"/>
</dbReference>
<dbReference type="EMBL" id="UINC01203388">
    <property type="protein sequence ID" value="SVE23613.1"/>
    <property type="molecule type" value="Genomic_DNA"/>
</dbReference>
<evidence type="ECO:0000256" key="1">
    <source>
        <dbReference type="ARBA" id="ARBA00022801"/>
    </source>
</evidence>